<proteinExistence type="predicted"/>
<dbReference type="SMART" id="SM00421">
    <property type="entry name" value="HTH_LUXR"/>
    <property type="match status" value="1"/>
</dbReference>
<dbReference type="AlphaFoldDB" id="A0A934IGZ0"/>
<evidence type="ECO:0000313" key="6">
    <source>
        <dbReference type="Proteomes" id="UP000642488"/>
    </source>
</evidence>
<dbReference type="PANTHER" id="PTHR44688">
    <property type="entry name" value="DNA-BINDING TRANSCRIPTIONAL ACTIVATOR DEVR_DOSR"/>
    <property type="match status" value="1"/>
</dbReference>
<keyword evidence="2" id="KW-0238">DNA-binding</keyword>
<accession>A0A934IGZ0</accession>
<dbReference type="Gene3D" id="1.10.10.10">
    <property type="entry name" value="Winged helix-like DNA-binding domain superfamily/Winged helix DNA-binding domain"/>
    <property type="match status" value="1"/>
</dbReference>
<dbReference type="InterPro" id="IPR000792">
    <property type="entry name" value="Tscrpt_reg_LuxR_C"/>
</dbReference>
<protein>
    <submittedName>
        <fullName evidence="5">Autoinducer binding domain-containing protein</fullName>
    </submittedName>
</protein>
<dbReference type="PANTHER" id="PTHR44688:SF16">
    <property type="entry name" value="DNA-BINDING TRANSCRIPTIONAL ACTIVATOR DEVR_DOSR"/>
    <property type="match status" value="1"/>
</dbReference>
<dbReference type="Pfam" id="PF03472">
    <property type="entry name" value="Autoind_bind"/>
    <property type="match status" value="1"/>
</dbReference>
<reference evidence="5" key="1">
    <citation type="submission" date="2020-12" db="EMBL/GenBank/DDBJ databases">
        <title>Bacterial taxonomy.</title>
        <authorList>
            <person name="Pan X."/>
        </authorList>
    </citation>
    <scope>NUCLEOTIDE SEQUENCE</scope>
    <source>
        <strain evidence="5">KCTC 52957</strain>
    </source>
</reference>
<keyword evidence="1" id="KW-0805">Transcription regulation</keyword>
<dbReference type="InterPro" id="IPR036693">
    <property type="entry name" value="TF_LuxR_autoind-bd_dom_sf"/>
</dbReference>
<dbReference type="CDD" id="cd06170">
    <property type="entry name" value="LuxR_C_like"/>
    <property type="match status" value="1"/>
</dbReference>
<dbReference type="RefSeq" id="WP_198917371.1">
    <property type="nucleotide sequence ID" value="NZ_JAEKPD010000018.1"/>
</dbReference>
<evidence type="ECO:0000256" key="2">
    <source>
        <dbReference type="ARBA" id="ARBA00023125"/>
    </source>
</evidence>
<sequence>MPLDRIDQIERSTSAADLWDATLSALADEGLDFAIYLTANAENRDAQLMTNLPTLYDISAPEDDPFLQHCCRSYEITKTGAAYMEDYPYLNARARSFILSAREHGFQSGMAIPVRLEGSPRFGGFNLGSRLDRDAFETRIWPHRERIRFSCLIVHRRMEELARSPGPDTGFRELLIAPQSDPLSPLSPREKEMIYLLARGLSRKECARMCDITPNTANEYIKSAYRKLGVRNKVEAARLINSL</sequence>
<gene>
    <name evidence="5" type="ORF">ILP92_15725</name>
</gene>
<dbReference type="PROSITE" id="PS50043">
    <property type="entry name" value="HTH_LUXR_2"/>
    <property type="match status" value="1"/>
</dbReference>
<evidence type="ECO:0000256" key="1">
    <source>
        <dbReference type="ARBA" id="ARBA00023015"/>
    </source>
</evidence>
<name>A0A934IGZ0_9RHOB</name>
<dbReference type="Pfam" id="PF00196">
    <property type="entry name" value="GerE"/>
    <property type="match status" value="1"/>
</dbReference>
<dbReference type="InterPro" id="IPR016032">
    <property type="entry name" value="Sig_transdc_resp-reg_C-effctor"/>
</dbReference>
<organism evidence="5 6">
    <name type="scientific">Palleronia pontilimi</name>
    <dbReference type="NCBI Taxonomy" id="1964209"/>
    <lineage>
        <taxon>Bacteria</taxon>
        <taxon>Pseudomonadati</taxon>
        <taxon>Pseudomonadota</taxon>
        <taxon>Alphaproteobacteria</taxon>
        <taxon>Rhodobacterales</taxon>
        <taxon>Roseobacteraceae</taxon>
        <taxon>Palleronia</taxon>
    </lineage>
</organism>
<dbReference type="SUPFAM" id="SSF75516">
    <property type="entry name" value="Pheromone-binding domain of LuxR-like quorum-sensing transcription factors"/>
    <property type="match status" value="1"/>
</dbReference>
<dbReference type="GO" id="GO:0006355">
    <property type="term" value="P:regulation of DNA-templated transcription"/>
    <property type="evidence" value="ECO:0007669"/>
    <property type="project" value="InterPro"/>
</dbReference>
<keyword evidence="3" id="KW-0804">Transcription</keyword>
<evidence type="ECO:0000259" key="4">
    <source>
        <dbReference type="PROSITE" id="PS50043"/>
    </source>
</evidence>
<dbReference type="Gene3D" id="3.30.450.80">
    <property type="entry name" value="Transcription factor LuxR-like, autoinducer-binding domain"/>
    <property type="match status" value="1"/>
</dbReference>
<comment type="caution">
    <text evidence="5">The sequence shown here is derived from an EMBL/GenBank/DDBJ whole genome shotgun (WGS) entry which is preliminary data.</text>
</comment>
<dbReference type="EMBL" id="JAEKPD010000018">
    <property type="protein sequence ID" value="MBJ3764197.1"/>
    <property type="molecule type" value="Genomic_DNA"/>
</dbReference>
<dbReference type="InterPro" id="IPR005143">
    <property type="entry name" value="TF_LuxR_autoind-bd_dom"/>
</dbReference>
<dbReference type="SUPFAM" id="SSF46894">
    <property type="entry name" value="C-terminal effector domain of the bipartite response regulators"/>
    <property type="match status" value="1"/>
</dbReference>
<dbReference type="InterPro" id="IPR036388">
    <property type="entry name" value="WH-like_DNA-bd_sf"/>
</dbReference>
<feature type="domain" description="HTH luxR-type" evidence="4">
    <location>
        <begin position="179"/>
        <end position="243"/>
    </location>
</feature>
<dbReference type="Proteomes" id="UP000642488">
    <property type="component" value="Unassembled WGS sequence"/>
</dbReference>
<keyword evidence="6" id="KW-1185">Reference proteome</keyword>
<evidence type="ECO:0000313" key="5">
    <source>
        <dbReference type="EMBL" id="MBJ3764197.1"/>
    </source>
</evidence>
<dbReference type="PRINTS" id="PR00038">
    <property type="entry name" value="HTHLUXR"/>
</dbReference>
<dbReference type="GO" id="GO:0003677">
    <property type="term" value="F:DNA binding"/>
    <property type="evidence" value="ECO:0007669"/>
    <property type="project" value="UniProtKB-KW"/>
</dbReference>
<evidence type="ECO:0000256" key="3">
    <source>
        <dbReference type="ARBA" id="ARBA00023163"/>
    </source>
</evidence>